<evidence type="ECO:0000313" key="10">
    <source>
        <dbReference type="EMBL" id="MBA8923351.1"/>
    </source>
</evidence>
<feature type="domain" description="MacB-like periplasmic core" evidence="9">
    <location>
        <begin position="34"/>
        <end position="242"/>
    </location>
</feature>
<feature type="domain" description="ABC3 transporter permease C-terminal" evidence="8">
    <location>
        <begin position="282"/>
        <end position="394"/>
    </location>
</feature>
<evidence type="ECO:0000256" key="6">
    <source>
        <dbReference type="ARBA" id="ARBA00038076"/>
    </source>
</evidence>
<feature type="transmembrane region" description="Helical" evidence="7">
    <location>
        <begin position="33"/>
        <end position="56"/>
    </location>
</feature>
<feature type="transmembrane region" description="Helical" evidence="7">
    <location>
        <begin position="324"/>
        <end position="354"/>
    </location>
</feature>
<accession>A0ABR6B910</accession>
<comment type="similarity">
    <text evidence="6">Belongs to the ABC-4 integral membrane protein family.</text>
</comment>
<keyword evidence="2" id="KW-1003">Cell membrane</keyword>
<keyword evidence="4 7" id="KW-1133">Transmembrane helix</keyword>
<evidence type="ECO:0000256" key="5">
    <source>
        <dbReference type="ARBA" id="ARBA00023136"/>
    </source>
</evidence>
<keyword evidence="5 7" id="KW-0472">Membrane</keyword>
<dbReference type="RefSeq" id="WP_411931069.1">
    <property type="nucleotide sequence ID" value="NZ_BAAABQ010000063.1"/>
</dbReference>
<dbReference type="Pfam" id="PF12704">
    <property type="entry name" value="MacB_PCD"/>
    <property type="match status" value="1"/>
</dbReference>
<feature type="transmembrane region" description="Helical" evidence="7">
    <location>
        <begin position="360"/>
        <end position="384"/>
    </location>
</feature>
<dbReference type="PANTHER" id="PTHR30572">
    <property type="entry name" value="MEMBRANE COMPONENT OF TRANSPORTER-RELATED"/>
    <property type="match status" value="1"/>
</dbReference>
<evidence type="ECO:0000259" key="9">
    <source>
        <dbReference type="Pfam" id="PF12704"/>
    </source>
</evidence>
<dbReference type="PANTHER" id="PTHR30572:SF4">
    <property type="entry name" value="ABC TRANSPORTER PERMEASE YTRF"/>
    <property type="match status" value="1"/>
</dbReference>
<comment type="caution">
    <text evidence="10">The sequence shown here is derived from an EMBL/GenBank/DDBJ whole genome shotgun (WGS) entry which is preliminary data.</text>
</comment>
<reference evidence="10 11" key="1">
    <citation type="submission" date="2020-08" db="EMBL/GenBank/DDBJ databases">
        <title>Genomic Encyclopedia of Archaeal and Bacterial Type Strains, Phase II (KMG-II): from individual species to whole genera.</title>
        <authorList>
            <person name="Goeker M."/>
        </authorList>
    </citation>
    <scope>NUCLEOTIDE SEQUENCE [LARGE SCALE GENOMIC DNA]</scope>
    <source>
        <strain evidence="10 11">DSM 43850</strain>
    </source>
</reference>
<evidence type="ECO:0000256" key="7">
    <source>
        <dbReference type="SAM" id="Phobius"/>
    </source>
</evidence>
<evidence type="ECO:0000313" key="11">
    <source>
        <dbReference type="Proteomes" id="UP000517916"/>
    </source>
</evidence>
<dbReference type="EMBL" id="JACJID010000001">
    <property type="protein sequence ID" value="MBA8923351.1"/>
    <property type="molecule type" value="Genomic_DNA"/>
</dbReference>
<proteinExistence type="inferred from homology"/>
<evidence type="ECO:0000256" key="3">
    <source>
        <dbReference type="ARBA" id="ARBA00022692"/>
    </source>
</evidence>
<comment type="subcellular location">
    <subcellularLocation>
        <location evidence="1">Cell membrane</location>
        <topology evidence="1">Multi-pass membrane protein</topology>
    </subcellularLocation>
</comment>
<name>A0ABR6B910_9PSEU</name>
<evidence type="ECO:0000256" key="4">
    <source>
        <dbReference type="ARBA" id="ARBA00022989"/>
    </source>
</evidence>
<dbReference type="Proteomes" id="UP000517916">
    <property type="component" value="Unassembled WGS sequence"/>
</dbReference>
<dbReference type="InterPro" id="IPR003838">
    <property type="entry name" value="ABC3_permease_C"/>
</dbReference>
<evidence type="ECO:0000256" key="1">
    <source>
        <dbReference type="ARBA" id="ARBA00004651"/>
    </source>
</evidence>
<protein>
    <submittedName>
        <fullName evidence="10">ABC transport system permease protein</fullName>
    </submittedName>
</protein>
<dbReference type="InterPro" id="IPR050250">
    <property type="entry name" value="Macrolide_Exporter_MacB"/>
</dbReference>
<evidence type="ECO:0000256" key="2">
    <source>
        <dbReference type="ARBA" id="ARBA00022475"/>
    </source>
</evidence>
<sequence length="401" mass="40603">MSASVALPRPARLNPMDLVRAGLTGVVGRPARAVLSALGIGIGVAAMVAVLGISAASQAKLADQLNALGTNLLKVRAGNTLFGAKSKLPVNAVDMAKRIGPVQVATGTGEVPDCAVYRSDLADPRATGGITVLAAKVDLPGTVGASLAAGQWLNAATSKYPAVVLGAKSAQQLGIDHPGAQVYLGKQWFTVVGILAEVPLAPELDRAALVGWDVAGARLGFDGHPTTVYERSTEKSVDAVRAVLGQSVNPEHPEEVAVSRPSDALQAQLAAKSTFLTMFLGLGAVALLVGGVGVANTMVISVLERRSEIGLRRALGAGRGQVRLQFLTEAVLLSGLGGLFGVLLGLAVSIGYALSNDWPAVLPLPAIAAGVGASMLIGTVAGWFPASRAARLPPNAALAAG</sequence>
<dbReference type="Pfam" id="PF02687">
    <property type="entry name" value="FtsX"/>
    <property type="match status" value="1"/>
</dbReference>
<keyword evidence="3 7" id="KW-0812">Transmembrane</keyword>
<evidence type="ECO:0000259" key="8">
    <source>
        <dbReference type="Pfam" id="PF02687"/>
    </source>
</evidence>
<keyword evidence="11" id="KW-1185">Reference proteome</keyword>
<dbReference type="InterPro" id="IPR025857">
    <property type="entry name" value="MacB_PCD"/>
</dbReference>
<organism evidence="10 11">
    <name type="scientific">Kutzneria viridogrisea</name>
    <dbReference type="NCBI Taxonomy" id="47990"/>
    <lineage>
        <taxon>Bacteria</taxon>
        <taxon>Bacillati</taxon>
        <taxon>Actinomycetota</taxon>
        <taxon>Actinomycetes</taxon>
        <taxon>Pseudonocardiales</taxon>
        <taxon>Pseudonocardiaceae</taxon>
        <taxon>Kutzneria</taxon>
    </lineage>
</organism>
<gene>
    <name evidence="10" type="ORF">BC739_000548</name>
</gene>
<feature type="transmembrane region" description="Helical" evidence="7">
    <location>
        <begin position="275"/>
        <end position="303"/>
    </location>
</feature>